<dbReference type="InterPro" id="IPR037151">
    <property type="entry name" value="AlkB-like_sf"/>
</dbReference>
<keyword evidence="5 10" id="KW-0223">Dioxygenase</keyword>
<comment type="cofactor">
    <cofactor evidence="1">
        <name>Fe(2+)</name>
        <dbReference type="ChEBI" id="CHEBI:29033"/>
    </cofactor>
</comment>
<protein>
    <submittedName>
        <fullName evidence="10">Alpha-ketoglutarate-dependent dioxygenase AlkB</fullName>
    </submittedName>
</protein>
<dbReference type="OrthoDB" id="190276at2"/>
<dbReference type="InterPro" id="IPR027450">
    <property type="entry name" value="AlkB-like"/>
</dbReference>
<reference evidence="10 11" key="1">
    <citation type="submission" date="2019-05" db="EMBL/GenBank/DDBJ databases">
        <title>Algicella ahnfeltiae gen. nov., sp. nov., a novel marine bacterium of the family Flavobacteriaceae isolated from a red alga.</title>
        <authorList>
            <person name="Nedashkovskaya O.I."/>
            <person name="Kukhlevskiy A.D."/>
            <person name="Kim S.-G."/>
            <person name="Zhukova N.V."/>
            <person name="Mikhailov V.V."/>
        </authorList>
    </citation>
    <scope>NUCLEOTIDE SEQUENCE [LARGE SCALE GENOMIC DNA]</scope>
    <source>
        <strain evidence="10 11">10Alg115</strain>
    </source>
</reference>
<evidence type="ECO:0000256" key="4">
    <source>
        <dbReference type="ARBA" id="ARBA00022842"/>
    </source>
</evidence>
<keyword evidence="7" id="KW-0408">Iron</keyword>
<dbReference type="PROSITE" id="PS51471">
    <property type="entry name" value="FE2OG_OXY"/>
    <property type="match status" value="1"/>
</dbReference>
<dbReference type="GO" id="GO:0032451">
    <property type="term" value="F:demethylase activity"/>
    <property type="evidence" value="ECO:0007669"/>
    <property type="project" value="UniProtKB-ARBA"/>
</dbReference>
<keyword evidence="3" id="KW-0227">DNA damage</keyword>
<evidence type="ECO:0000313" key="10">
    <source>
        <dbReference type="EMBL" id="QCX38378.1"/>
    </source>
</evidence>
<gene>
    <name evidence="10" type="ORF">FF125_08005</name>
</gene>
<dbReference type="GO" id="GO:0016787">
    <property type="term" value="F:hydrolase activity"/>
    <property type="evidence" value="ECO:0007669"/>
    <property type="project" value="UniProtKB-ARBA"/>
</dbReference>
<keyword evidence="2" id="KW-0479">Metal-binding</keyword>
<dbReference type="Gene3D" id="2.60.120.590">
    <property type="entry name" value="Alpha-ketoglutarate-dependent dioxygenase AlkB-like"/>
    <property type="match status" value="1"/>
</dbReference>
<organism evidence="10 11">
    <name type="scientific">Aureibaculum algae</name>
    <dbReference type="NCBI Taxonomy" id="2584122"/>
    <lineage>
        <taxon>Bacteria</taxon>
        <taxon>Pseudomonadati</taxon>
        <taxon>Bacteroidota</taxon>
        <taxon>Flavobacteriia</taxon>
        <taxon>Flavobacteriales</taxon>
        <taxon>Flavobacteriaceae</taxon>
        <taxon>Aureibaculum</taxon>
    </lineage>
</organism>
<proteinExistence type="predicted"/>
<evidence type="ECO:0000313" key="11">
    <source>
        <dbReference type="Proteomes" id="UP000306229"/>
    </source>
</evidence>
<dbReference type="Pfam" id="PF13532">
    <property type="entry name" value="2OG-FeII_Oxy_2"/>
    <property type="match status" value="1"/>
</dbReference>
<dbReference type="KEGG" id="fbe:FF125_08005"/>
<evidence type="ECO:0000256" key="7">
    <source>
        <dbReference type="ARBA" id="ARBA00023004"/>
    </source>
</evidence>
<evidence type="ECO:0000256" key="5">
    <source>
        <dbReference type="ARBA" id="ARBA00022964"/>
    </source>
</evidence>
<dbReference type="Proteomes" id="UP000306229">
    <property type="component" value="Chromosome"/>
</dbReference>
<dbReference type="PANTHER" id="PTHR31212">
    <property type="entry name" value="ALPHA-KETOGLUTARATE-DEPENDENT DIOXYGENASE ALKB HOMOLOG 3"/>
    <property type="match status" value="1"/>
</dbReference>
<dbReference type="RefSeq" id="WP_138949272.1">
    <property type="nucleotide sequence ID" value="NZ_CP040749.1"/>
</dbReference>
<dbReference type="AlphaFoldDB" id="A0A5B7TQ81"/>
<name>A0A5B7TQ81_9FLAO</name>
<dbReference type="FunFam" id="2.60.120.590:FF:000004">
    <property type="entry name" value="DNA oxidative demethylase ALKBH2"/>
    <property type="match status" value="1"/>
</dbReference>
<dbReference type="GO" id="GO:0046872">
    <property type="term" value="F:metal ion binding"/>
    <property type="evidence" value="ECO:0007669"/>
    <property type="project" value="UniProtKB-KW"/>
</dbReference>
<evidence type="ECO:0000256" key="3">
    <source>
        <dbReference type="ARBA" id="ARBA00022763"/>
    </source>
</evidence>
<keyword evidence="4" id="KW-0460">Magnesium</keyword>
<dbReference type="EMBL" id="CP040749">
    <property type="protein sequence ID" value="QCX38378.1"/>
    <property type="molecule type" value="Genomic_DNA"/>
</dbReference>
<sequence>MNLFSQMDLFSSDEILKTEFDLPGADVTLFENFFTTDESNRLYNSLLQNTVWEQDQMTIYGKQVNLPRLTAWYGDAEAAVSYSDKRSKMHAWNTDLLFIKNRIEQEVPIKFTRCLLNYYRDGKDSVDWHQDYEGEQRKNTVIGSVTFGEKRPFQLKHATRKDFKRIDIPLAHGSLLLMQGATQNNWKHKIPKTTKKINPRINLTFRWIKS</sequence>
<keyword evidence="8" id="KW-0234">DNA repair</keyword>
<keyword evidence="6" id="KW-0560">Oxidoreductase</keyword>
<evidence type="ECO:0000256" key="8">
    <source>
        <dbReference type="ARBA" id="ARBA00023204"/>
    </source>
</evidence>
<dbReference type="PANTHER" id="PTHR31212:SF4">
    <property type="entry name" value="ALPHA-KETOGLUTARATE-DEPENDENT DIOXYGENASE ALKB HOMOLOG 3"/>
    <property type="match status" value="1"/>
</dbReference>
<dbReference type="InterPro" id="IPR005123">
    <property type="entry name" value="Oxoglu/Fe-dep_dioxygenase_dom"/>
</dbReference>
<dbReference type="InterPro" id="IPR032854">
    <property type="entry name" value="ALKBH3"/>
</dbReference>
<evidence type="ECO:0000259" key="9">
    <source>
        <dbReference type="PROSITE" id="PS51471"/>
    </source>
</evidence>
<dbReference type="SUPFAM" id="SSF51197">
    <property type="entry name" value="Clavaminate synthase-like"/>
    <property type="match status" value="1"/>
</dbReference>
<dbReference type="GO" id="GO:0140097">
    <property type="term" value="F:catalytic activity, acting on DNA"/>
    <property type="evidence" value="ECO:0007669"/>
    <property type="project" value="UniProtKB-ARBA"/>
</dbReference>
<keyword evidence="11" id="KW-1185">Reference proteome</keyword>
<feature type="domain" description="Fe2OG dioxygenase" evidence="9">
    <location>
        <begin position="110"/>
        <end position="209"/>
    </location>
</feature>
<evidence type="ECO:0000256" key="1">
    <source>
        <dbReference type="ARBA" id="ARBA00001954"/>
    </source>
</evidence>
<dbReference type="GO" id="GO:0006307">
    <property type="term" value="P:DNA alkylation repair"/>
    <property type="evidence" value="ECO:0007669"/>
    <property type="project" value="InterPro"/>
</dbReference>
<evidence type="ECO:0000256" key="2">
    <source>
        <dbReference type="ARBA" id="ARBA00022723"/>
    </source>
</evidence>
<evidence type="ECO:0000256" key="6">
    <source>
        <dbReference type="ARBA" id="ARBA00023002"/>
    </source>
</evidence>
<dbReference type="GO" id="GO:0016705">
    <property type="term" value="F:oxidoreductase activity, acting on paired donors, with incorporation or reduction of molecular oxygen"/>
    <property type="evidence" value="ECO:0007669"/>
    <property type="project" value="UniProtKB-ARBA"/>
</dbReference>
<accession>A0A5B7TQ81</accession>
<dbReference type="GO" id="GO:0051213">
    <property type="term" value="F:dioxygenase activity"/>
    <property type="evidence" value="ECO:0007669"/>
    <property type="project" value="UniProtKB-KW"/>
</dbReference>